<dbReference type="InterPro" id="IPR031164">
    <property type="entry name" value="SAM_MPBQ_MSBQ_MT"/>
</dbReference>
<dbReference type="SUPFAM" id="SSF53335">
    <property type="entry name" value="S-adenosyl-L-methionine-dependent methyltransferases"/>
    <property type="match status" value="1"/>
</dbReference>
<protein>
    <recommendedName>
        <fullName evidence="2">MPBQ/MBSQ family SAM-binding methyltransferase profile domain-containing protein</fullName>
    </recommendedName>
</protein>
<dbReference type="PROSITE" id="PS51734">
    <property type="entry name" value="SAM_MPBQ_MSBQ_MT"/>
    <property type="match status" value="1"/>
</dbReference>
<evidence type="ECO:0000259" key="2">
    <source>
        <dbReference type="PROSITE" id="PS51734"/>
    </source>
</evidence>
<dbReference type="InterPro" id="IPR044649">
    <property type="entry name" value="MPBQ/MSBQ_MT"/>
</dbReference>
<dbReference type="InterPro" id="IPR029063">
    <property type="entry name" value="SAM-dependent_MTases_sf"/>
</dbReference>
<dbReference type="GO" id="GO:0032259">
    <property type="term" value="P:methylation"/>
    <property type="evidence" value="ECO:0007669"/>
    <property type="project" value="InterPro"/>
</dbReference>
<dbReference type="GO" id="GO:0051741">
    <property type="term" value="F:2-methyl-6-phytyl-1,4-benzoquinone methyltransferase activity"/>
    <property type="evidence" value="ECO:0007669"/>
    <property type="project" value="InterPro"/>
</dbReference>
<sequence>MEGLCSQTEARWFYAFYSKVYERLQPYFTSSEMREAGLDLAAVAAGMDVLDVGAGTGTLSMQVVGRGVSPDRLTLIDQSEGMLSQARAKPELAGATTVLADAHTLPFGAESFDRVVSSGAIYYFPQPVLALREQMRVVRRGGVVLAMGSLQPKPLLLRLLATTFNRFPTEEEYVGWFEEAGLRDVRTLRISNPWNSKQYALAICGNRPQDNLPLIKYLGSRTLYLINGTRPQDGAVLPPADPLCVRKPRGSWWRLPLALARFSVAMGAFAILGPLQVLNAAVGMRRLRLAQ</sequence>
<evidence type="ECO:0000313" key="3">
    <source>
        <dbReference type="EMBL" id="CAE0571603.1"/>
    </source>
</evidence>
<keyword evidence="1" id="KW-0812">Transmembrane</keyword>
<accession>A0A7S3T225</accession>
<dbReference type="AlphaFoldDB" id="A0A7S3T225"/>
<evidence type="ECO:0000256" key="1">
    <source>
        <dbReference type="SAM" id="Phobius"/>
    </source>
</evidence>
<dbReference type="InterPro" id="IPR013216">
    <property type="entry name" value="Methyltransf_11"/>
</dbReference>
<dbReference type="PANTHER" id="PTHR44516:SF11">
    <property type="entry name" value="2-METHYL-6-PHYTYL-1,4-HYDROQUINONE METHYLTRANSFERASE 2, CHLOROPLASTIC"/>
    <property type="match status" value="1"/>
</dbReference>
<proteinExistence type="predicted"/>
<dbReference type="PANTHER" id="PTHR44516">
    <property type="entry name" value="2-METHYL-6-PHYTYL-1,4-HYDROQUINONE METHYLTRANSFERASE, CHLOROPLASTIC"/>
    <property type="match status" value="1"/>
</dbReference>
<dbReference type="EMBL" id="HBIR01039603">
    <property type="protein sequence ID" value="CAE0571603.1"/>
    <property type="molecule type" value="Transcribed_RNA"/>
</dbReference>
<gene>
    <name evidence="3" type="ORF">EHUX00137_LOCUS30876</name>
</gene>
<feature type="domain" description="MPBQ/MBSQ family SAM-binding methyltransferase profile" evidence="2">
    <location>
        <begin position="2"/>
        <end position="260"/>
    </location>
</feature>
<keyword evidence="1" id="KW-0472">Membrane</keyword>
<organism evidence="3">
    <name type="scientific">Emiliania huxleyi</name>
    <name type="common">Coccolithophore</name>
    <name type="synonym">Pontosphaera huxleyi</name>
    <dbReference type="NCBI Taxonomy" id="2903"/>
    <lineage>
        <taxon>Eukaryota</taxon>
        <taxon>Haptista</taxon>
        <taxon>Haptophyta</taxon>
        <taxon>Prymnesiophyceae</taxon>
        <taxon>Isochrysidales</taxon>
        <taxon>Noelaerhabdaceae</taxon>
        <taxon>Emiliania</taxon>
    </lineage>
</organism>
<name>A0A7S3T225_EMIHU</name>
<dbReference type="CDD" id="cd02440">
    <property type="entry name" value="AdoMet_MTases"/>
    <property type="match status" value="1"/>
</dbReference>
<feature type="transmembrane region" description="Helical" evidence="1">
    <location>
        <begin position="252"/>
        <end position="278"/>
    </location>
</feature>
<dbReference type="Pfam" id="PF08241">
    <property type="entry name" value="Methyltransf_11"/>
    <property type="match status" value="1"/>
</dbReference>
<reference evidence="3" key="1">
    <citation type="submission" date="2021-01" db="EMBL/GenBank/DDBJ databases">
        <authorList>
            <person name="Corre E."/>
            <person name="Pelletier E."/>
            <person name="Niang G."/>
            <person name="Scheremetjew M."/>
            <person name="Finn R."/>
            <person name="Kale V."/>
            <person name="Holt S."/>
            <person name="Cochrane G."/>
            <person name="Meng A."/>
            <person name="Brown T."/>
            <person name="Cohen L."/>
        </authorList>
    </citation>
    <scope>NUCLEOTIDE SEQUENCE</scope>
    <source>
        <strain evidence="3">379</strain>
    </source>
</reference>
<keyword evidence="1" id="KW-1133">Transmembrane helix</keyword>
<dbReference type="Gene3D" id="3.40.50.150">
    <property type="entry name" value="Vaccinia Virus protein VP39"/>
    <property type="match status" value="1"/>
</dbReference>